<protein>
    <submittedName>
        <fullName evidence="1">Uncharacterized protein</fullName>
    </submittedName>
</protein>
<dbReference type="RefSeq" id="WP_350400416.1">
    <property type="nucleotide sequence ID" value="NZ_JBELOE010000064.1"/>
</dbReference>
<accession>A0ABV1RD94</accession>
<dbReference type="Proteomes" id="UP001467690">
    <property type="component" value="Unassembled WGS sequence"/>
</dbReference>
<gene>
    <name evidence="1" type="ORF">ABS311_02075</name>
</gene>
<name>A0ABV1RD94_9ALTE</name>
<dbReference type="EMBL" id="JBELOE010000064">
    <property type="protein sequence ID" value="MER2490672.1"/>
    <property type="molecule type" value="Genomic_DNA"/>
</dbReference>
<evidence type="ECO:0000313" key="1">
    <source>
        <dbReference type="EMBL" id="MER2490672.1"/>
    </source>
</evidence>
<reference evidence="1 2" key="1">
    <citation type="submission" date="2024-06" db="EMBL/GenBank/DDBJ databases">
        <authorList>
            <person name="Chen R.Y."/>
        </authorList>
    </citation>
    <scope>NUCLEOTIDE SEQUENCE [LARGE SCALE GENOMIC DNA]</scope>
    <source>
        <strain evidence="1 2">D2</strain>
    </source>
</reference>
<proteinExistence type="predicted"/>
<comment type="caution">
    <text evidence="1">The sequence shown here is derived from an EMBL/GenBank/DDBJ whole genome shotgun (WGS) entry which is preliminary data.</text>
</comment>
<evidence type="ECO:0000313" key="2">
    <source>
        <dbReference type="Proteomes" id="UP001467690"/>
    </source>
</evidence>
<organism evidence="1 2">
    <name type="scientific">Catenovulum sediminis</name>
    <dbReference type="NCBI Taxonomy" id="1740262"/>
    <lineage>
        <taxon>Bacteria</taxon>
        <taxon>Pseudomonadati</taxon>
        <taxon>Pseudomonadota</taxon>
        <taxon>Gammaproteobacteria</taxon>
        <taxon>Alteromonadales</taxon>
        <taxon>Alteromonadaceae</taxon>
        <taxon>Catenovulum</taxon>
    </lineage>
</organism>
<keyword evidence="2" id="KW-1185">Reference proteome</keyword>
<sequence length="140" mass="15663">MDSLLYKPLTPNQGLQSKHNIAPNAQPQLNTEHALVWRVTQQSINQTPDFTDLLASDEQLACLRKPNKAKLTRPANLLTLKLCWFFDSGSHFDALSLYVYAANLSSSLVTSKQDICEFVFVRERNDNGRTVISMSGGKHA</sequence>